<evidence type="ECO:0000256" key="2">
    <source>
        <dbReference type="ARBA" id="ARBA00022723"/>
    </source>
</evidence>
<keyword evidence="5" id="KW-0460">Magnesium</keyword>
<accession>A0A5B6VIE2</accession>
<evidence type="ECO:0000256" key="9">
    <source>
        <dbReference type="ARBA" id="ARBA00023172"/>
    </source>
</evidence>
<evidence type="ECO:0000256" key="8">
    <source>
        <dbReference type="ARBA" id="ARBA00022932"/>
    </source>
</evidence>
<keyword evidence="12" id="KW-1185">Reference proteome</keyword>
<dbReference type="GO" id="GO:0003676">
    <property type="term" value="F:nucleic acid binding"/>
    <property type="evidence" value="ECO:0007669"/>
    <property type="project" value="InterPro"/>
</dbReference>
<evidence type="ECO:0000256" key="7">
    <source>
        <dbReference type="ARBA" id="ARBA00022918"/>
    </source>
</evidence>
<proteinExistence type="predicted"/>
<dbReference type="GO" id="GO:0003887">
    <property type="term" value="F:DNA-directed DNA polymerase activity"/>
    <property type="evidence" value="ECO:0007669"/>
    <property type="project" value="UniProtKB-KW"/>
</dbReference>
<dbReference type="GO" id="GO:0004519">
    <property type="term" value="F:endonuclease activity"/>
    <property type="evidence" value="ECO:0007669"/>
    <property type="project" value="UniProtKB-KW"/>
</dbReference>
<keyword evidence="8" id="KW-0239">DNA-directed DNA polymerase</keyword>
<dbReference type="PANTHER" id="PTHR42648">
    <property type="entry name" value="TRANSPOSASE, PUTATIVE-RELATED"/>
    <property type="match status" value="1"/>
</dbReference>
<evidence type="ECO:0000256" key="5">
    <source>
        <dbReference type="ARBA" id="ARBA00022842"/>
    </source>
</evidence>
<dbReference type="PANTHER" id="PTHR42648:SF11">
    <property type="entry name" value="TRANSPOSON TY4-P GAG-POL POLYPROTEIN"/>
    <property type="match status" value="1"/>
</dbReference>
<evidence type="ECO:0000313" key="12">
    <source>
        <dbReference type="Proteomes" id="UP000325315"/>
    </source>
</evidence>
<protein>
    <submittedName>
        <fullName evidence="11">Pleiotropic drug resistance protein 3-like</fullName>
    </submittedName>
</protein>
<evidence type="ECO:0000259" key="10">
    <source>
        <dbReference type="PROSITE" id="PS50994"/>
    </source>
</evidence>
<evidence type="ECO:0000256" key="3">
    <source>
        <dbReference type="ARBA" id="ARBA00022759"/>
    </source>
</evidence>
<evidence type="ECO:0000313" key="11">
    <source>
        <dbReference type="EMBL" id="KAA3468952.1"/>
    </source>
</evidence>
<keyword evidence="4" id="KW-0378">Hydrolase</keyword>
<dbReference type="PROSITE" id="PS50994">
    <property type="entry name" value="INTEGRASE"/>
    <property type="match status" value="1"/>
</dbReference>
<organism evidence="11 12">
    <name type="scientific">Gossypium australe</name>
    <dbReference type="NCBI Taxonomy" id="47621"/>
    <lineage>
        <taxon>Eukaryota</taxon>
        <taxon>Viridiplantae</taxon>
        <taxon>Streptophyta</taxon>
        <taxon>Embryophyta</taxon>
        <taxon>Tracheophyta</taxon>
        <taxon>Spermatophyta</taxon>
        <taxon>Magnoliopsida</taxon>
        <taxon>eudicotyledons</taxon>
        <taxon>Gunneridae</taxon>
        <taxon>Pentapetalae</taxon>
        <taxon>rosids</taxon>
        <taxon>malvids</taxon>
        <taxon>Malvales</taxon>
        <taxon>Malvaceae</taxon>
        <taxon>Malvoideae</taxon>
        <taxon>Gossypium</taxon>
    </lineage>
</organism>
<keyword evidence="7" id="KW-0695">RNA-directed DNA polymerase</keyword>
<dbReference type="SUPFAM" id="SSF53098">
    <property type="entry name" value="Ribonuclease H-like"/>
    <property type="match status" value="1"/>
</dbReference>
<dbReference type="Gene3D" id="3.30.420.10">
    <property type="entry name" value="Ribonuclease H-like superfamily/Ribonuclease H"/>
    <property type="match status" value="1"/>
</dbReference>
<dbReference type="AlphaFoldDB" id="A0A5B6VIE2"/>
<keyword evidence="8" id="KW-0548">Nucleotidyltransferase</keyword>
<keyword evidence="8" id="KW-0808">Transferase</keyword>
<dbReference type="InterPro" id="IPR012337">
    <property type="entry name" value="RNaseH-like_sf"/>
</dbReference>
<dbReference type="InterPro" id="IPR025724">
    <property type="entry name" value="GAG-pre-integrase_dom"/>
</dbReference>
<evidence type="ECO:0000256" key="4">
    <source>
        <dbReference type="ARBA" id="ARBA00022801"/>
    </source>
</evidence>
<feature type="domain" description="Integrase catalytic" evidence="10">
    <location>
        <begin position="214"/>
        <end position="249"/>
    </location>
</feature>
<gene>
    <name evidence="11" type="ORF">EPI10_014789</name>
</gene>
<comment type="caution">
    <text evidence="11">The sequence shown here is derived from an EMBL/GenBank/DDBJ whole genome shotgun (WGS) entry which is preliminary data.</text>
</comment>
<dbReference type="GO" id="GO:0006310">
    <property type="term" value="P:DNA recombination"/>
    <property type="evidence" value="ECO:0007669"/>
    <property type="project" value="UniProtKB-KW"/>
</dbReference>
<sequence length="249" mass="29174">MMLKFVKTKCSNNNSSLIKLKLLMKIKLRRSSHSLLHASQSTTKTRKTVVTQSIWFQMEACSIRLMKERCSVRESELEMARSLNLRENEMFRLALQQNKFVVSNSTGHELISTDGTDLWHKRLGYVNYRSLDMLYKHGLVENMSKVVERTTVCEVCQLVKQKKLSFSVNKAWQATEKLYLVHTDVCGLIKTASLSNSRYFILFMDDYTRYYWLRILKLDNGTEYTSKKFQLFCENAGIEHQMTNTYTPQ</sequence>
<name>A0A5B6VIE2_9ROSI</name>
<dbReference type="GO" id="GO:0046872">
    <property type="term" value="F:metal ion binding"/>
    <property type="evidence" value="ECO:0007669"/>
    <property type="project" value="UniProtKB-KW"/>
</dbReference>
<evidence type="ECO:0000256" key="6">
    <source>
        <dbReference type="ARBA" id="ARBA00022908"/>
    </source>
</evidence>
<keyword evidence="2" id="KW-0479">Metal-binding</keyword>
<dbReference type="Pfam" id="PF13976">
    <property type="entry name" value="gag_pre-integrs"/>
    <property type="match status" value="1"/>
</dbReference>
<dbReference type="InterPro" id="IPR036397">
    <property type="entry name" value="RNaseH_sf"/>
</dbReference>
<keyword evidence="3" id="KW-0255">Endonuclease</keyword>
<dbReference type="OrthoDB" id="430476at2759"/>
<dbReference type="EMBL" id="SMMG02000006">
    <property type="protein sequence ID" value="KAA3468952.1"/>
    <property type="molecule type" value="Genomic_DNA"/>
</dbReference>
<keyword evidence="6" id="KW-0229">DNA integration</keyword>
<dbReference type="GO" id="GO:0015074">
    <property type="term" value="P:DNA integration"/>
    <property type="evidence" value="ECO:0007669"/>
    <property type="project" value="UniProtKB-KW"/>
</dbReference>
<dbReference type="GO" id="GO:0003964">
    <property type="term" value="F:RNA-directed DNA polymerase activity"/>
    <property type="evidence" value="ECO:0007669"/>
    <property type="project" value="UniProtKB-KW"/>
</dbReference>
<dbReference type="InterPro" id="IPR001584">
    <property type="entry name" value="Integrase_cat-core"/>
</dbReference>
<dbReference type="GO" id="GO:0016787">
    <property type="term" value="F:hydrolase activity"/>
    <property type="evidence" value="ECO:0007669"/>
    <property type="project" value="UniProtKB-KW"/>
</dbReference>
<dbReference type="InterPro" id="IPR039537">
    <property type="entry name" value="Retrotran_Ty1/copia-like"/>
</dbReference>
<reference evidence="12" key="1">
    <citation type="journal article" date="2019" name="Plant Biotechnol. J.">
        <title>Genome sequencing of the Australian wild diploid species Gossypium australe highlights disease resistance and delayed gland morphogenesis.</title>
        <authorList>
            <person name="Cai Y."/>
            <person name="Cai X."/>
            <person name="Wang Q."/>
            <person name="Wang P."/>
            <person name="Zhang Y."/>
            <person name="Cai C."/>
            <person name="Xu Y."/>
            <person name="Wang K."/>
            <person name="Zhou Z."/>
            <person name="Wang C."/>
            <person name="Geng S."/>
            <person name="Li B."/>
            <person name="Dong Q."/>
            <person name="Hou Y."/>
            <person name="Wang H."/>
            <person name="Ai P."/>
            <person name="Liu Z."/>
            <person name="Yi F."/>
            <person name="Sun M."/>
            <person name="An G."/>
            <person name="Cheng J."/>
            <person name="Zhang Y."/>
            <person name="Shi Q."/>
            <person name="Xie Y."/>
            <person name="Shi X."/>
            <person name="Chang Y."/>
            <person name="Huang F."/>
            <person name="Chen Y."/>
            <person name="Hong S."/>
            <person name="Mi L."/>
            <person name="Sun Q."/>
            <person name="Zhang L."/>
            <person name="Zhou B."/>
            <person name="Peng R."/>
            <person name="Zhang X."/>
            <person name="Liu F."/>
        </authorList>
    </citation>
    <scope>NUCLEOTIDE SEQUENCE [LARGE SCALE GENOMIC DNA]</scope>
    <source>
        <strain evidence="12">cv. PA1801</strain>
    </source>
</reference>
<evidence type="ECO:0000256" key="1">
    <source>
        <dbReference type="ARBA" id="ARBA00022722"/>
    </source>
</evidence>
<dbReference type="Proteomes" id="UP000325315">
    <property type="component" value="Unassembled WGS sequence"/>
</dbReference>
<keyword evidence="9" id="KW-0233">DNA recombination</keyword>
<keyword evidence="1" id="KW-0540">Nuclease</keyword>